<name>A0A0H3FE98_RAHSY</name>
<evidence type="ECO:0000313" key="2">
    <source>
        <dbReference type="EMBL" id="ADW75127.1"/>
    </source>
</evidence>
<proteinExistence type="predicted"/>
<dbReference type="HOGENOM" id="CLU_042915_2_0_6"/>
<organism evidence="2 3">
    <name type="scientific">Rahnella sp. (strain Y9602)</name>
    <dbReference type="NCBI Taxonomy" id="2703885"/>
    <lineage>
        <taxon>Bacteria</taxon>
        <taxon>Pseudomonadati</taxon>
        <taxon>Pseudomonadota</taxon>
        <taxon>Gammaproteobacteria</taxon>
        <taxon>Enterobacterales</taxon>
        <taxon>Yersiniaceae</taxon>
        <taxon>Rahnella</taxon>
    </lineage>
</organism>
<dbReference type="RefSeq" id="WP_013576819.1">
    <property type="nucleotide sequence ID" value="NC_015061.1"/>
</dbReference>
<dbReference type="OrthoDB" id="6543917at2"/>
<feature type="signal peptide" evidence="1">
    <location>
        <begin position="1"/>
        <end position="26"/>
    </location>
</feature>
<dbReference type="eggNOG" id="ENOG5030W3V">
    <property type="taxonomic scope" value="Bacteria"/>
</dbReference>
<gene>
    <name evidence="2" type="ordered locus">Rahaq_3535</name>
</gene>
<dbReference type="Gene3D" id="2.60.40.2040">
    <property type="entry name" value="CFA/I fimbrial subunit E, pilin domain"/>
    <property type="match status" value="1"/>
</dbReference>
<keyword evidence="1" id="KW-0732">Signal</keyword>
<reference evidence="2 3" key="2">
    <citation type="journal article" date="2012" name="J. Bacteriol.">
        <title>Complete Genome Sequence of Rahnella sp. Strain Y9602, a Gammaproteobacterium Isolate from Metal- and Radionuclide-Contaminated Soil.</title>
        <authorList>
            <person name="Martinez R.J."/>
            <person name="Bruce D."/>
            <person name="Detter C."/>
            <person name="Goodwin L.A."/>
            <person name="Han J."/>
            <person name="Han C.S."/>
            <person name="Held B."/>
            <person name="Land M.L."/>
            <person name="Mikhailova N."/>
            <person name="Nolan M."/>
            <person name="Pennacchio L."/>
            <person name="Pitluck S."/>
            <person name="Tapia R."/>
            <person name="Woyke T."/>
            <person name="Sobecky P.A."/>
        </authorList>
    </citation>
    <scope>NUCLEOTIDE SEQUENCE [LARGE SCALE GENOMIC DNA]</scope>
    <source>
        <strain evidence="2 3">Y9602</strain>
    </source>
</reference>
<evidence type="ECO:0000313" key="3">
    <source>
        <dbReference type="Proteomes" id="UP000007257"/>
    </source>
</evidence>
<dbReference type="EMBL" id="CP002505">
    <property type="protein sequence ID" value="ADW75127.1"/>
    <property type="molecule type" value="Genomic_DNA"/>
</dbReference>
<dbReference type="KEGG" id="rah:Rahaq_3535"/>
<evidence type="ECO:0000256" key="1">
    <source>
        <dbReference type="SAM" id="SignalP"/>
    </source>
</evidence>
<dbReference type="InterPro" id="IPR010888">
    <property type="entry name" value="CblD"/>
</dbReference>
<dbReference type="Proteomes" id="UP000007257">
    <property type="component" value="Chromosome"/>
</dbReference>
<dbReference type="Gene3D" id="2.60.40.2520">
    <property type="entry name" value="CFA/I fimbrial subunit E, adhesin domain"/>
    <property type="match status" value="1"/>
</dbReference>
<accession>A0A0H3FE98</accession>
<dbReference type="InterPro" id="IPR043037">
    <property type="entry name" value="CfaE_adhesin"/>
</dbReference>
<feature type="chain" id="PRO_5002609072" evidence="1">
    <location>
        <begin position="27"/>
        <end position="374"/>
    </location>
</feature>
<sequence precursor="true">MKHKQLLTALFISLSTLLATLSDAQADTVAPLDHSINTELNIAKGTASTVNIWTQESGGYDSTNSGRWGLNYWACTSSTSDENGKCPTGKGGYAAYLPVYLKFTEKRSGATQTLELQGTREAYWYNGNCAMYGDPKPMNQSAQNSCSGDSTDGVNLTLKIPAAELNKLPVGGIWTAQLKILLHNSSETEVYQWDSNITVNLTDNNNQQIYLPEFGEAAPRVDLNLRPLPGTKGNQTQMNGSATIDMCLYDGYGSNSTSFTLKFDDQQQGTTERNNGYFSIYSDHGDTNLDSGRIDYYVRMQAPDGKYVSVIRGDDLVISNIQTAHIRPVHLPGIPQAVLCVPAPLELSTKTMDINSKQAGHYTGHLIVNFTPQL</sequence>
<dbReference type="AlphaFoldDB" id="A0A0H3FE98"/>
<protein>
    <submittedName>
        <fullName evidence="2">CblD family pilus biogenesis initiator protein</fullName>
    </submittedName>
</protein>
<dbReference type="Pfam" id="PF07434">
    <property type="entry name" value="CblD"/>
    <property type="match status" value="1"/>
</dbReference>
<reference evidence="3" key="1">
    <citation type="submission" date="2011-01" db="EMBL/GenBank/DDBJ databases">
        <title>Complete sequence of chromosome of Rahnella sp. Y9602.</title>
        <authorList>
            <consortium name="US DOE Joint Genome Institute"/>
            <person name="Lucas S."/>
            <person name="Copeland A."/>
            <person name="Lapidus A."/>
            <person name="Cheng J.-F."/>
            <person name="Goodwin L."/>
            <person name="Pitluck S."/>
            <person name="Lu M."/>
            <person name="Detter J.C."/>
            <person name="Han C."/>
            <person name="Tapia R."/>
            <person name="Land M."/>
            <person name="Hauser L."/>
            <person name="Kyrpides N."/>
            <person name="Ivanova N."/>
            <person name="Ovchinnikova G."/>
            <person name="Pagani I."/>
            <person name="Sobecky P.A."/>
            <person name="Martinez R.J."/>
            <person name="Woyke T."/>
        </authorList>
    </citation>
    <scope>NUCLEOTIDE SEQUENCE [LARGE SCALE GENOMIC DNA]</scope>
    <source>
        <strain evidence="3">Y9602</strain>
    </source>
</reference>